<protein>
    <recommendedName>
        <fullName evidence="2">histidine kinase</fullName>
        <ecNumber evidence="2">2.7.13.3</ecNumber>
    </recommendedName>
</protein>
<name>A0A1T5EBZ1_9BACT</name>
<gene>
    <name evidence="8" type="ORF">SAMN05660293_02328</name>
</gene>
<dbReference type="NCBIfam" id="TIGR00229">
    <property type="entry name" value="sensory_box"/>
    <property type="match status" value="1"/>
</dbReference>
<sequence>MSATSILPLYKTTFNKDLFFQKSADLLCIAGFDGFFKEINPAVSNLLGYSEEELMSSPIDTFIHPDDRDITGQHRENLKNNVPLLDYENRYVTKNGDIVWLSWTSMPRYDEKLVYAIAKNITHLKLLEKDRNGLIASLTKINYDLKQLTYTTSHDLRSPVSNLLSVFEMMDTSKITDEETLQFLDILKMAAEGLKDTLNNYVDILVQKDLLTVKVEELDIEKSLNNVRNSLRSLIQNSKTRFHIDFSKLKTIRYNGAYLESTFLNLITNSIKYSIPGENPDITIFSRQNANATQLIYSDRGLGFDMEAIDNKVFRLNQTFHNHADGKGIGLYLVHNQITSLGGSIVLESRPNEGSRFTLSFKN</sequence>
<dbReference type="CDD" id="cd00082">
    <property type="entry name" value="HisKA"/>
    <property type="match status" value="1"/>
</dbReference>
<dbReference type="EMBL" id="FUZA01000002">
    <property type="protein sequence ID" value="SKB81597.1"/>
    <property type="molecule type" value="Genomic_DNA"/>
</dbReference>
<dbReference type="InterPro" id="IPR013655">
    <property type="entry name" value="PAS_fold_3"/>
</dbReference>
<dbReference type="Pfam" id="PF08447">
    <property type="entry name" value="PAS_3"/>
    <property type="match status" value="1"/>
</dbReference>
<dbReference type="PANTHER" id="PTHR43304:SF1">
    <property type="entry name" value="PAC DOMAIN-CONTAINING PROTEIN"/>
    <property type="match status" value="1"/>
</dbReference>
<dbReference type="Proteomes" id="UP000190897">
    <property type="component" value="Unassembled WGS sequence"/>
</dbReference>
<keyword evidence="3" id="KW-0597">Phosphoprotein</keyword>
<dbReference type="InterPro" id="IPR003661">
    <property type="entry name" value="HisK_dim/P_dom"/>
</dbReference>
<keyword evidence="9" id="KW-1185">Reference proteome</keyword>
<dbReference type="PANTHER" id="PTHR43304">
    <property type="entry name" value="PHYTOCHROME-LIKE PROTEIN CPH1"/>
    <property type="match status" value="1"/>
</dbReference>
<dbReference type="InterPro" id="IPR036097">
    <property type="entry name" value="HisK_dim/P_sf"/>
</dbReference>
<evidence type="ECO:0000256" key="2">
    <source>
        <dbReference type="ARBA" id="ARBA00012438"/>
    </source>
</evidence>
<dbReference type="InterPro" id="IPR005467">
    <property type="entry name" value="His_kinase_dom"/>
</dbReference>
<reference evidence="9" key="1">
    <citation type="submission" date="2017-02" db="EMBL/GenBank/DDBJ databases">
        <authorList>
            <person name="Varghese N."/>
            <person name="Submissions S."/>
        </authorList>
    </citation>
    <scope>NUCLEOTIDE SEQUENCE [LARGE SCALE GENOMIC DNA]</scope>
    <source>
        <strain evidence="9">DSM 22270</strain>
    </source>
</reference>
<dbReference type="PROSITE" id="PS50112">
    <property type="entry name" value="PAS"/>
    <property type="match status" value="1"/>
</dbReference>
<dbReference type="SUPFAM" id="SSF55874">
    <property type="entry name" value="ATPase domain of HSP90 chaperone/DNA topoisomerase II/histidine kinase"/>
    <property type="match status" value="1"/>
</dbReference>
<keyword evidence="5" id="KW-0418">Kinase</keyword>
<dbReference type="STRING" id="651661.SAMN05660293_02328"/>
<dbReference type="OrthoDB" id="890870at2"/>
<dbReference type="SUPFAM" id="SSF55785">
    <property type="entry name" value="PYP-like sensor domain (PAS domain)"/>
    <property type="match status" value="1"/>
</dbReference>
<dbReference type="Gene3D" id="3.30.450.20">
    <property type="entry name" value="PAS domain"/>
    <property type="match status" value="1"/>
</dbReference>
<dbReference type="Pfam" id="PF02518">
    <property type="entry name" value="HATPase_c"/>
    <property type="match status" value="1"/>
</dbReference>
<evidence type="ECO:0000256" key="3">
    <source>
        <dbReference type="ARBA" id="ARBA00022553"/>
    </source>
</evidence>
<evidence type="ECO:0000256" key="1">
    <source>
        <dbReference type="ARBA" id="ARBA00000085"/>
    </source>
</evidence>
<dbReference type="GO" id="GO:0000155">
    <property type="term" value="F:phosphorelay sensor kinase activity"/>
    <property type="evidence" value="ECO:0007669"/>
    <property type="project" value="InterPro"/>
</dbReference>
<dbReference type="EC" id="2.7.13.3" evidence="2"/>
<keyword evidence="4" id="KW-0808">Transferase</keyword>
<evidence type="ECO:0000313" key="9">
    <source>
        <dbReference type="Proteomes" id="UP000190897"/>
    </source>
</evidence>
<dbReference type="InterPro" id="IPR036890">
    <property type="entry name" value="HATPase_C_sf"/>
</dbReference>
<dbReference type="InterPro" id="IPR003594">
    <property type="entry name" value="HATPase_dom"/>
</dbReference>
<comment type="catalytic activity">
    <reaction evidence="1">
        <text>ATP + protein L-histidine = ADP + protein N-phospho-L-histidine.</text>
        <dbReference type="EC" id="2.7.13.3"/>
    </reaction>
</comment>
<dbReference type="RefSeq" id="WP_082214812.1">
    <property type="nucleotide sequence ID" value="NZ_FUZA01000002.1"/>
</dbReference>
<accession>A0A1T5EBZ1</accession>
<evidence type="ECO:0000313" key="8">
    <source>
        <dbReference type="EMBL" id="SKB81597.1"/>
    </source>
</evidence>
<feature type="domain" description="PAS" evidence="7">
    <location>
        <begin position="33"/>
        <end position="69"/>
    </location>
</feature>
<dbReference type="SUPFAM" id="SSF47384">
    <property type="entry name" value="Homodimeric domain of signal transducing histidine kinase"/>
    <property type="match status" value="1"/>
</dbReference>
<evidence type="ECO:0000259" key="7">
    <source>
        <dbReference type="PROSITE" id="PS50112"/>
    </source>
</evidence>
<dbReference type="Gene3D" id="1.10.287.130">
    <property type="match status" value="1"/>
</dbReference>
<evidence type="ECO:0000256" key="4">
    <source>
        <dbReference type="ARBA" id="ARBA00022679"/>
    </source>
</evidence>
<dbReference type="InterPro" id="IPR052162">
    <property type="entry name" value="Sensor_kinase/Photoreceptor"/>
</dbReference>
<dbReference type="InterPro" id="IPR035965">
    <property type="entry name" value="PAS-like_dom_sf"/>
</dbReference>
<evidence type="ECO:0000256" key="5">
    <source>
        <dbReference type="ARBA" id="ARBA00022777"/>
    </source>
</evidence>
<dbReference type="Gene3D" id="3.30.565.10">
    <property type="entry name" value="Histidine kinase-like ATPase, C-terminal domain"/>
    <property type="match status" value="1"/>
</dbReference>
<proteinExistence type="predicted"/>
<dbReference type="PROSITE" id="PS50109">
    <property type="entry name" value="HIS_KIN"/>
    <property type="match status" value="1"/>
</dbReference>
<dbReference type="SMART" id="SM00387">
    <property type="entry name" value="HATPase_c"/>
    <property type="match status" value="1"/>
</dbReference>
<organism evidence="8 9">
    <name type="scientific">Dyadobacter psychrophilus</name>
    <dbReference type="NCBI Taxonomy" id="651661"/>
    <lineage>
        <taxon>Bacteria</taxon>
        <taxon>Pseudomonadati</taxon>
        <taxon>Bacteroidota</taxon>
        <taxon>Cytophagia</taxon>
        <taxon>Cytophagales</taxon>
        <taxon>Spirosomataceae</taxon>
        <taxon>Dyadobacter</taxon>
    </lineage>
</organism>
<dbReference type="AlphaFoldDB" id="A0A1T5EBZ1"/>
<dbReference type="InterPro" id="IPR000014">
    <property type="entry name" value="PAS"/>
</dbReference>
<dbReference type="SMART" id="SM00091">
    <property type="entry name" value="PAS"/>
    <property type="match status" value="1"/>
</dbReference>
<dbReference type="PRINTS" id="PR00344">
    <property type="entry name" value="BCTRLSENSOR"/>
</dbReference>
<dbReference type="CDD" id="cd00130">
    <property type="entry name" value="PAS"/>
    <property type="match status" value="1"/>
</dbReference>
<evidence type="ECO:0000259" key="6">
    <source>
        <dbReference type="PROSITE" id="PS50109"/>
    </source>
</evidence>
<feature type="domain" description="Histidine kinase" evidence="6">
    <location>
        <begin position="151"/>
        <end position="363"/>
    </location>
</feature>
<dbReference type="InterPro" id="IPR004358">
    <property type="entry name" value="Sig_transdc_His_kin-like_C"/>
</dbReference>